<keyword evidence="9" id="KW-1185">Reference proteome</keyword>
<dbReference type="PANTHER" id="PTHR30572:SF9">
    <property type="entry name" value="ABC TRANSPORTER PERMEASE PROTEIN"/>
    <property type="match status" value="1"/>
</dbReference>
<dbReference type="GO" id="GO:0022857">
    <property type="term" value="F:transmembrane transporter activity"/>
    <property type="evidence" value="ECO:0007669"/>
    <property type="project" value="TreeGrafter"/>
</dbReference>
<dbReference type="EMBL" id="CP021780">
    <property type="protein sequence ID" value="ASA23231.1"/>
    <property type="molecule type" value="Genomic_DNA"/>
</dbReference>
<feature type="transmembrane region" description="Helical" evidence="6">
    <location>
        <begin position="311"/>
        <end position="332"/>
    </location>
</feature>
<evidence type="ECO:0000256" key="4">
    <source>
        <dbReference type="ARBA" id="ARBA00022989"/>
    </source>
</evidence>
<dbReference type="OrthoDB" id="9812886at2"/>
<reference evidence="8 9" key="1">
    <citation type="submission" date="2017-06" db="EMBL/GenBank/DDBJ databases">
        <title>Complete genome sequence of Paenibacillus donghaensis KCTC 13049T isolated from East Sea sediment, South Korea.</title>
        <authorList>
            <person name="Jung B.K."/>
            <person name="Hong S.-J."/>
            <person name="Shin J.-H."/>
        </authorList>
    </citation>
    <scope>NUCLEOTIDE SEQUENCE [LARGE SCALE GENOMIC DNA]</scope>
    <source>
        <strain evidence="8 9">KCTC 13049</strain>
    </source>
</reference>
<feature type="transmembrane region" description="Helical" evidence="6">
    <location>
        <begin position="20"/>
        <end position="41"/>
    </location>
</feature>
<accession>A0A2Z2KRV8</accession>
<evidence type="ECO:0000313" key="8">
    <source>
        <dbReference type="EMBL" id="ASA23231.1"/>
    </source>
</evidence>
<dbReference type="GO" id="GO:0005886">
    <property type="term" value="C:plasma membrane"/>
    <property type="evidence" value="ECO:0007669"/>
    <property type="project" value="UniProtKB-SubCell"/>
</dbReference>
<keyword evidence="5 6" id="KW-0472">Membrane</keyword>
<proteinExistence type="predicted"/>
<sequence length="463" mass="51868">MSYLRRALWSVWNNQRRTLLLLLTLTIIATLVFTSLSLYYASDQAKTHARNTLGSEVRLEYDYEKSMKNTQSEGSRISTWPTIAMAQSLSGLDDVTDYNFLRPIPFVAGNFSAVNNETMTEDVEITFDGPAFELANVSVHQVLGTVMMKEFMDGTHTLISGRHITRDDIGKRLVLMESRLADKNNLSVGDIIEVKAEVTNREAQFEIVGIYKTEWTFGDITSYISTDNIQYNIMYGSFFELSAGEITADEQKLTIAKAMYYMDAPEHITPFVEAAHQLDTVDYETFYLNTNERALQTMTFAIDKVSSFSRIMLVLVFAAGAIILSLLLFLFIRSRKTEMGILLSLGESRGKIIAQLLTETLIVLFISLVFSLIGGGIISEKTSEQLLTRQVENFELKQETYTQGAKVFVVPNNEAEPIKKLDVQLTSPVLLGLGAVGVILTIIATIFPALLILRLHPKKILAD</sequence>
<protein>
    <recommendedName>
        <fullName evidence="7">ABC3 transporter permease C-terminal domain-containing protein</fullName>
    </recommendedName>
</protein>
<keyword evidence="4 6" id="KW-1133">Transmembrane helix</keyword>
<comment type="subcellular location">
    <subcellularLocation>
        <location evidence="1">Cell membrane</location>
        <topology evidence="1">Multi-pass membrane protein</topology>
    </subcellularLocation>
</comment>
<dbReference type="KEGG" id="pdh:B9T62_21930"/>
<feature type="transmembrane region" description="Helical" evidence="6">
    <location>
        <begin position="429"/>
        <end position="453"/>
    </location>
</feature>
<dbReference type="PANTHER" id="PTHR30572">
    <property type="entry name" value="MEMBRANE COMPONENT OF TRANSPORTER-RELATED"/>
    <property type="match status" value="1"/>
</dbReference>
<evidence type="ECO:0000256" key="3">
    <source>
        <dbReference type="ARBA" id="ARBA00022692"/>
    </source>
</evidence>
<dbReference type="Pfam" id="PF02687">
    <property type="entry name" value="FtsX"/>
    <property type="match status" value="1"/>
</dbReference>
<evidence type="ECO:0000259" key="7">
    <source>
        <dbReference type="Pfam" id="PF02687"/>
    </source>
</evidence>
<organism evidence="8 9">
    <name type="scientific">Paenibacillus donghaensis</name>
    <dbReference type="NCBI Taxonomy" id="414771"/>
    <lineage>
        <taxon>Bacteria</taxon>
        <taxon>Bacillati</taxon>
        <taxon>Bacillota</taxon>
        <taxon>Bacilli</taxon>
        <taxon>Bacillales</taxon>
        <taxon>Paenibacillaceae</taxon>
        <taxon>Paenibacillus</taxon>
    </lineage>
</organism>
<evidence type="ECO:0000256" key="5">
    <source>
        <dbReference type="ARBA" id="ARBA00023136"/>
    </source>
</evidence>
<gene>
    <name evidence="8" type="ORF">B9T62_21930</name>
</gene>
<keyword evidence="2" id="KW-1003">Cell membrane</keyword>
<evidence type="ECO:0000313" key="9">
    <source>
        <dbReference type="Proteomes" id="UP000249890"/>
    </source>
</evidence>
<feature type="domain" description="ABC3 transporter permease C-terminal" evidence="7">
    <location>
        <begin position="311"/>
        <end position="457"/>
    </location>
</feature>
<feature type="transmembrane region" description="Helical" evidence="6">
    <location>
        <begin position="353"/>
        <end position="378"/>
    </location>
</feature>
<dbReference type="InterPro" id="IPR003838">
    <property type="entry name" value="ABC3_permease_C"/>
</dbReference>
<evidence type="ECO:0000256" key="2">
    <source>
        <dbReference type="ARBA" id="ARBA00022475"/>
    </source>
</evidence>
<dbReference type="RefSeq" id="WP_087917226.1">
    <property type="nucleotide sequence ID" value="NZ_CP021780.1"/>
</dbReference>
<dbReference type="InterPro" id="IPR050250">
    <property type="entry name" value="Macrolide_Exporter_MacB"/>
</dbReference>
<evidence type="ECO:0000256" key="6">
    <source>
        <dbReference type="SAM" id="Phobius"/>
    </source>
</evidence>
<dbReference type="Proteomes" id="UP000249890">
    <property type="component" value="Chromosome"/>
</dbReference>
<name>A0A2Z2KRV8_9BACL</name>
<evidence type="ECO:0000256" key="1">
    <source>
        <dbReference type="ARBA" id="ARBA00004651"/>
    </source>
</evidence>
<dbReference type="AlphaFoldDB" id="A0A2Z2KRV8"/>
<keyword evidence="3 6" id="KW-0812">Transmembrane</keyword>